<accession>D7B5D9</accession>
<evidence type="ECO:0000256" key="2">
    <source>
        <dbReference type="SAM" id="SignalP"/>
    </source>
</evidence>
<dbReference type="PANTHER" id="PTHR36302">
    <property type="entry name" value="BLR7088 PROTEIN"/>
    <property type="match status" value="1"/>
</dbReference>
<protein>
    <recommendedName>
        <fullName evidence="5">Copper chaperone PCu(A)C</fullName>
    </recommendedName>
</protein>
<dbReference type="STRING" id="446468.Ndas_1778"/>
<dbReference type="InterPro" id="IPR036182">
    <property type="entry name" value="PCuAC_sf"/>
</dbReference>
<dbReference type="Gene3D" id="2.60.40.1890">
    <property type="entry name" value="PCu(A)C copper chaperone"/>
    <property type="match status" value="1"/>
</dbReference>
<dbReference type="InterPro" id="IPR007410">
    <property type="entry name" value="LpqE-like"/>
</dbReference>
<evidence type="ECO:0000313" key="3">
    <source>
        <dbReference type="EMBL" id="ADH67206.1"/>
    </source>
</evidence>
<evidence type="ECO:0008006" key="5">
    <source>
        <dbReference type="Google" id="ProtNLM"/>
    </source>
</evidence>
<feature type="chain" id="PRO_5039417662" description="Copper chaperone PCu(A)C" evidence="2">
    <location>
        <begin position="31"/>
        <end position="187"/>
    </location>
</feature>
<dbReference type="GeneID" id="91484378"/>
<dbReference type="RefSeq" id="WP_013152813.1">
    <property type="nucleotide sequence ID" value="NC_014210.1"/>
</dbReference>
<evidence type="ECO:0000313" key="4">
    <source>
        <dbReference type="Proteomes" id="UP000002219"/>
    </source>
</evidence>
<gene>
    <name evidence="3" type="ordered locus">Ndas_1778</name>
</gene>
<dbReference type="InterPro" id="IPR058248">
    <property type="entry name" value="Lxx211020-like"/>
</dbReference>
<dbReference type="Pfam" id="PF04314">
    <property type="entry name" value="PCuAC"/>
    <property type="match status" value="1"/>
</dbReference>
<dbReference type="HOGENOM" id="CLU_100939_2_3_11"/>
<dbReference type="AlphaFoldDB" id="D7B5D9"/>
<reference evidence="3 4" key="1">
    <citation type="journal article" date="2010" name="Stand. Genomic Sci.">
        <title>Complete genome sequence of Nocardiopsis dassonvillei type strain (IMRU 509).</title>
        <authorList>
            <person name="Sun H."/>
            <person name="Lapidus A."/>
            <person name="Nolan M."/>
            <person name="Lucas S."/>
            <person name="Del Rio T.G."/>
            <person name="Tice H."/>
            <person name="Cheng J.F."/>
            <person name="Tapia R."/>
            <person name="Han C."/>
            <person name="Goodwin L."/>
            <person name="Pitluck S."/>
            <person name="Pagani I."/>
            <person name="Ivanova N."/>
            <person name="Mavromatis K."/>
            <person name="Mikhailova N."/>
            <person name="Pati A."/>
            <person name="Chen A."/>
            <person name="Palaniappan K."/>
            <person name="Land M."/>
            <person name="Hauser L."/>
            <person name="Chang Y.J."/>
            <person name="Jeffries C.D."/>
            <person name="Djao O.D."/>
            <person name="Rohde M."/>
            <person name="Sikorski J."/>
            <person name="Goker M."/>
            <person name="Woyke T."/>
            <person name="Bristow J."/>
            <person name="Eisen J.A."/>
            <person name="Markowitz V."/>
            <person name="Hugenholtz P."/>
            <person name="Kyrpides N.C."/>
            <person name="Klenk H.P."/>
        </authorList>
    </citation>
    <scope>NUCLEOTIDE SEQUENCE [LARGE SCALE GENOMIC DNA]</scope>
    <source>
        <strain evidence="4">ATCC 23218 / DSM 43111 / CIP 107115 / JCM 7437 / KCTC 9190 / NBRC 14626 / NCTC 10488 / NRRL B-5397 / IMRU 509</strain>
    </source>
</reference>
<dbReference type="Proteomes" id="UP000002219">
    <property type="component" value="Chromosome 1"/>
</dbReference>
<name>D7B5D9_NOCDD</name>
<feature type="signal peptide" evidence="2">
    <location>
        <begin position="1"/>
        <end position="30"/>
    </location>
</feature>
<evidence type="ECO:0000256" key="1">
    <source>
        <dbReference type="SAM" id="MobiDB-lite"/>
    </source>
</evidence>
<dbReference type="EMBL" id="CP002040">
    <property type="protein sequence ID" value="ADH67206.1"/>
    <property type="molecule type" value="Genomic_DNA"/>
</dbReference>
<keyword evidence="4" id="KW-1185">Reference proteome</keyword>
<proteinExistence type="predicted"/>
<keyword evidence="2" id="KW-0732">Signal</keyword>
<sequence>MPRTQADRRRNARRAAPAALGVLLCVTACGGGPGASGETASAAPASERGRAEAGHLLVTEAWMPEPANPEVGVVYLRVSNSGESDDAVTGVSTDASDDADLCSTETTDSGAARMRVVEEIPVPAGGATTLVEGGYHVMVNDLPEAPVVGDEVTVTLSFASEEELAVTVPVEPMTAESEDGGSEHEHH</sequence>
<dbReference type="KEGG" id="nda:Ndas_1778"/>
<dbReference type="SUPFAM" id="SSF110087">
    <property type="entry name" value="DR1885-like metal-binding protein"/>
    <property type="match status" value="1"/>
</dbReference>
<dbReference type="PANTHER" id="PTHR36302:SF1">
    <property type="entry name" value="COPPER CHAPERONE PCU(A)C"/>
    <property type="match status" value="1"/>
</dbReference>
<organism evidence="3 4">
    <name type="scientific">Nocardiopsis dassonvillei (strain ATCC 23218 / DSM 43111 / CIP 107115 / JCM 7437 / KCTC 9190 / NBRC 14626 / NCTC 10488 / NRRL B-5397 / IMRU 509)</name>
    <name type="common">Actinomadura dassonvillei</name>
    <dbReference type="NCBI Taxonomy" id="446468"/>
    <lineage>
        <taxon>Bacteria</taxon>
        <taxon>Bacillati</taxon>
        <taxon>Actinomycetota</taxon>
        <taxon>Actinomycetes</taxon>
        <taxon>Streptosporangiales</taxon>
        <taxon>Nocardiopsidaceae</taxon>
        <taxon>Nocardiopsis</taxon>
    </lineage>
</organism>
<dbReference type="eggNOG" id="COG2847">
    <property type="taxonomic scope" value="Bacteria"/>
</dbReference>
<feature type="region of interest" description="Disordered" evidence="1">
    <location>
        <begin position="84"/>
        <end position="107"/>
    </location>
</feature>